<evidence type="ECO:0000256" key="1">
    <source>
        <dbReference type="SAM" id="SignalP"/>
    </source>
</evidence>
<dbReference type="EMBL" id="MUJK01000002">
    <property type="protein sequence ID" value="POF42853.1"/>
    <property type="molecule type" value="Genomic_DNA"/>
</dbReference>
<dbReference type="Proteomes" id="UP000237440">
    <property type="component" value="Unassembled WGS sequence"/>
</dbReference>
<sequence length="420" mass="46774">MNVSRSFVSRAGHWWAVALLACAIASPVEAQVATITALFKPDSAHPHLNKFTNTTAPSGYCQSHAQQCESDDLFSLQVPVQFHSRAPILANHPSQRQGAMLKAPANWRDLTVINEATGDPQMVRIRIAGIGSRAVTDDVKELVGGAENYQIAHNRLWGSSWVYAPRPCDFTGSGFYSTNFYEFFWKTPMVGACAKQAKYDVPWLRFDYLDFAYELETPNPLNMSSGHYTGSLTYTIGPNGDFDFGDVLIPTDSVLTLNFNLDVQHTLKVDIPPGGEKVQLVPAGGWKSWLQAGRKPVRLFRDQTFHISASSRFKMYYECQAWVTLDCTIKDALGRRQVELQVFVSLPNGLTDPSGQPVRHKRLKAGPEGAQIFQPGFYVDRAPGVLHFEVPKDEVEWMLQQPNVASPYTGSVTVIWDSEI</sequence>
<name>A0A2S3VSJ6_9PSED</name>
<comment type="caution">
    <text evidence="2">The sequence shown here is derived from an EMBL/GenBank/DDBJ whole genome shotgun (WGS) entry which is preliminary data.</text>
</comment>
<feature type="signal peptide" evidence="1">
    <location>
        <begin position="1"/>
        <end position="30"/>
    </location>
</feature>
<evidence type="ECO:0000313" key="2">
    <source>
        <dbReference type="EMBL" id="POF42853.1"/>
    </source>
</evidence>
<accession>A0A2S3VSJ6</accession>
<dbReference type="PROSITE" id="PS51257">
    <property type="entry name" value="PROKAR_LIPOPROTEIN"/>
    <property type="match status" value="1"/>
</dbReference>
<protein>
    <submittedName>
        <fullName evidence="2">Uncharacterized protein</fullName>
    </submittedName>
</protein>
<keyword evidence="3" id="KW-1185">Reference proteome</keyword>
<dbReference type="OrthoDB" id="6764591at2"/>
<evidence type="ECO:0000313" key="3">
    <source>
        <dbReference type="Proteomes" id="UP000237440"/>
    </source>
</evidence>
<dbReference type="AlphaFoldDB" id="A0A2S3VSJ6"/>
<reference evidence="3" key="1">
    <citation type="submission" date="2017-02" db="EMBL/GenBank/DDBJ databases">
        <authorList>
            <person name="Furmanczyk E.M."/>
        </authorList>
    </citation>
    <scope>NUCLEOTIDE SEQUENCE [LARGE SCALE GENOMIC DNA]</scope>
    <source>
        <strain evidence="3">AP3_22</strain>
    </source>
</reference>
<gene>
    <name evidence="2" type="ORF">B0D71_08115</name>
</gene>
<keyword evidence="1" id="KW-0732">Signal</keyword>
<dbReference type="RefSeq" id="WP_103394342.1">
    <property type="nucleotide sequence ID" value="NZ_MUJK01000002.1"/>
</dbReference>
<feature type="chain" id="PRO_5015454594" evidence="1">
    <location>
        <begin position="31"/>
        <end position="420"/>
    </location>
</feature>
<proteinExistence type="predicted"/>
<organism evidence="2 3">
    <name type="scientific">Pseudomonas laurylsulfativorans</name>
    <dbReference type="NCBI Taxonomy" id="1943631"/>
    <lineage>
        <taxon>Bacteria</taxon>
        <taxon>Pseudomonadati</taxon>
        <taxon>Pseudomonadota</taxon>
        <taxon>Gammaproteobacteria</taxon>
        <taxon>Pseudomonadales</taxon>
        <taxon>Pseudomonadaceae</taxon>
        <taxon>Pseudomonas</taxon>
    </lineage>
</organism>